<feature type="signal peptide" evidence="1">
    <location>
        <begin position="1"/>
        <end position="21"/>
    </location>
</feature>
<dbReference type="PANTHER" id="PTHR34407">
    <property type="entry name" value="EXPRESSED PROTEIN"/>
    <property type="match status" value="1"/>
</dbReference>
<accession>A0A835VVF6</accession>
<keyword evidence="1" id="KW-0732">Signal</keyword>
<dbReference type="OrthoDB" id="544608at2759"/>
<proteinExistence type="predicted"/>
<name>A0A835VVF6_CHLIN</name>
<protein>
    <recommendedName>
        <fullName evidence="4">SGNH hydrolase-type esterase domain-containing protein</fullName>
    </recommendedName>
</protein>
<dbReference type="InterPro" id="IPR036514">
    <property type="entry name" value="SGNH_hydro_sf"/>
</dbReference>
<dbReference type="Gene3D" id="3.40.50.1110">
    <property type="entry name" value="SGNH hydrolase"/>
    <property type="match status" value="1"/>
</dbReference>
<sequence length="471" mass="51855">MRCLKLVSLLVGLLAPAIVECTYQFDVPAYALRRSVQNCCNSRVLRVIKDLEAGKAVTIAVVGGSFSLPDKIKHEDVWFSQLAKYLRDTFPRANIIAINAAVGASNAGFGYLCLSKMLPPQADLVFLDYGPNVVTWSCDIKNQHQYYEQLIRQLLAYPGSPAVVAIEQLLPTKKAMYMYSEVTASALYRYYDMPYISVSTGIYRLQALNVSGFAEPEIRVPNTVWGFWHYNQRGHKLVLDMVVHMLQSARASDMAGVWPEQRDPFWVDEAPGGRTHSTLLPQHPVKQPLLCIMPDELPKYVVHNKGWEFGADDPHKRKFGYISFNSKKNSENKLKIKWDRSAIGTQVEANSTSFALILVYLASYSGMGTARLSCSGGCSCAAQSIDATISDFSLSKVWPVSLNLAPQPAAGSSTDDAACRVEVVNTSPGGKHSKFKVTGFVLAEMYPGTEKEIGKVAFMNHEGGVNSATVG</sequence>
<reference evidence="2" key="1">
    <citation type="journal article" date="2020" name="bioRxiv">
        <title>Comparative genomics of Chlamydomonas.</title>
        <authorList>
            <person name="Craig R.J."/>
            <person name="Hasan A.R."/>
            <person name="Ness R.W."/>
            <person name="Keightley P.D."/>
        </authorList>
    </citation>
    <scope>NUCLEOTIDE SEQUENCE</scope>
    <source>
        <strain evidence="2">SAG 7.73</strain>
    </source>
</reference>
<comment type="caution">
    <text evidence="2">The sequence shown here is derived from an EMBL/GenBank/DDBJ whole genome shotgun (WGS) entry which is preliminary data.</text>
</comment>
<evidence type="ECO:0008006" key="4">
    <source>
        <dbReference type="Google" id="ProtNLM"/>
    </source>
</evidence>
<evidence type="ECO:0000313" key="3">
    <source>
        <dbReference type="Proteomes" id="UP000650467"/>
    </source>
</evidence>
<evidence type="ECO:0000256" key="1">
    <source>
        <dbReference type="SAM" id="SignalP"/>
    </source>
</evidence>
<dbReference type="Proteomes" id="UP000650467">
    <property type="component" value="Unassembled WGS sequence"/>
</dbReference>
<dbReference type="SUPFAM" id="SSF52266">
    <property type="entry name" value="SGNH hydrolase"/>
    <property type="match status" value="1"/>
</dbReference>
<evidence type="ECO:0000313" key="2">
    <source>
        <dbReference type="EMBL" id="KAG2429370.1"/>
    </source>
</evidence>
<dbReference type="EMBL" id="JAEHOC010000031">
    <property type="protein sequence ID" value="KAG2429370.1"/>
    <property type="molecule type" value="Genomic_DNA"/>
</dbReference>
<keyword evidence="3" id="KW-1185">Reference proteome</keyword>
<feature type="chain" id="PRO_5032784157" description="SGNH hydrolase-type esterase domain-containing protein" evidence="1">
    <location>
        <begin position="22"/>
        <end position="471"/>
    </location>
</feature>
<dbReference type="PANTHER" id="PTHR34407:SF1">
    <property type="entry name" value="SGNH HYDROLASE-TYPE ESTERASE DOMAIN-CONTAINING PROTEIN"/>
    <property type="match status" value="1"/>
</dbReference>
<gene>
    <name evidence="2" type="ORF">HXX76_011135</name>
</gene>
<dbReference type="CDD" id="cd00229">
    <property type="entry name" value="SGNH_hydrolase"/>
    <property type="match status" value="1"/>
</dbReference>
<dbReference type="AlphaFoldDB" id="A0A835VVF6"/>
<organism evidence="2 3">
    <name type="scientific">Chlamydomonas incerta</name>
    <dbReference type="NCBI Taxonomy" id="51695"/>
    <lineage>
        <taxon>Eukaryota</taxon>
        <taxon>Viridiplantae</taxon>
        <taxon>Chlorophyta</taxon>
        <taxon>core chlorophytes</taxon>
        <taxon>Chlorophyceae</taxon>
        <taxon>CS clade</taxon>
        <taxon>Chlamydomonadales</taxon>
        <taxon>Chlamydomonadaceae</taxon>
        <taxon>Chlamydomonas</taxon>
    </lineage>
</organism>